<reference evidence="2" key="1">
    <citation type="submission" date="2016-07" db="EMBL/GenBank/DDBJ databases">
        <authorList>
            <person name="Bretaudeau A."/>
        </authorList>
    </citation>
    <scope>NUCLEOTIDE SEQUENCE</scope>
    <source>
        <strain evidence="2">Rice</strain>
        <tissue evidence="2">Whole body</tissue>
    </source>
</reference>
<protein>
    <submittedName>
        <fullName evidence="2">SFRICE_029576</fullName>
    </submittedName>
</protein>
<evidence type="ECO:0000313" key="2">
    <source>
        <dbReference type="EMBL" id="SOQ39520.1"/>
    </source>
</evidence>
<sequence length="253" mass="27342">MTSPALDEAGGSVRLLLIKNHPVPTPALSRSPGNLLRGRSAAPDQASLLYIASKSHQTTTNGAQAMLHGKRADGSPEGKQSPQTPEAPEALQNPQNKTVSRPPQILPQSGIEPLSGHSGRFASSFLVRTAREWNSLPESVFPDGYNLGVFKARNRGLGKLGKGDWVSGNLTHTTQALFHVGFLLGRGITPVEPAHSCRSMALPHLKEYTDKCADRSQNMMVREVFYQRCAMLRCCGCVWLPPIIFIGTHSGLS</sequence>
<proteinExistence type="predicted"/>
<name>A0A2H1VF85_SPOFR</name>
<evidence type="ECO:0000256" key="1">
    <source>
        <dbReference type="SAM" id="MobiDB-lite"/>
    </source>
</evidence>
<dbReference type="EMBL" id="ODYU01002264">
    <property type="protein sequence ID" value="SOQ39520.1"/>
    <property type="molecule type" value="Genomic_DNA"/>
</dbReference>
<feature type="compositionally biased region" description="Polar residues" evidence="1">
    <location>
        <begin position="92"/>
        <end position="101"/>
    </location>
</feature>
<feature type="region of interest" description="Disordered" evidence="1">
    <location>
        <begin position="21"/>
        <end position="40"/>
    </location>
</feature>
<accession>A0A2H1VF85</accession>
<feature type="region of interest" description="Disordered" evidence="1">
    <location>
        <begin position="68"/>
        <end position="115"/>
    </location>
</feature>
<dbReference type="AlphaFoldDB" id="A0A2H1VF85"/>
<organism evidence="2">
    <name type="scientific">Spodoptera frugiperda</name>
    <name type="common">Fall armyworm</name>
    <dbReference type="NCBI Taxonomy" id="7108"/>
    <lineage>
        <taxon>Eukaryota</taxon>
        <taxon>Metazoa</taxon>
        <taxon>Ecdysozoa</taxon>
        <taxon>Arthropoda</taxon>
        <taxon>Hexapoda</taxon>
        <taxon>Insecta</taxon>
        <taxon>Pterygota</taxon>
        <taxon>Neoptera</taxon>
        <taxon>Endopterygota</taxon>
        <taxon>Lepidoptera</taxon>
        <taxon>Glossata</taxon>
        <taxon>Ditrysia</taxon>
        <taxon>Noctuoidea</taxon>
        <taxon>Noctuidae</taxon>
        <taxon>Amphipyrinae</taxon>
        <taxon>Spodoptera</taxon>
    </lineage>
</organism>
<gene>
    <name evidence="2" type="ORF">SFRICE_029576</name>
</gene>